<proteinExistence type="predicted"/>
<dbReference type="AlphaFoldDB" id="A0A1C5K0X8"/>
<evidence type="ECO:0000256" key="1">
    <source>
        <dbReference type="SAM" id="Phobius"/>
    </source>
</evidence>
<dbReference type="InterPro" id="IPR021214">
    <property type="entry name" value="DUF2568"/>
</dbReference>
<sequence length="111" mass="11480">MYALGLLLLFVLELAVLVVGGWWGWTLDAALPVRLAAAVGVPLLLAALWGVLGSPKATVPLRPAAKHAFQAAWFVVGGVLLAVLGRPVAGVALVVAWAVTVTLLRRAGRPA</sequence>
<gene>
    <name evidence="2" type="ORF">GA0070609_5244</name>
</gene>
<dbReference type="Pfam" id="PF10823">
    <property type="entry name" value="DUF2568"/>
    <property type="match status" value="1"/>
</dbReference>
<keyword evidence="1" id="KW-0812">Transmembrane</keyword>
<keyword evidence="1" id="KW-1133">Transmembrane helix</keyword>
<feature type="transmembrane region" description="Helical" evidence="1">
    <location>
        <begin position="72"/>
        <end position="99"/>
    </location>
</feature>
<feature type="transmembrane region" description="Helical" evidence="1">
    <location>
        <begin position="6"/>
        <end position="25"/>
    </location>
</feature>
<evidence type="ECO:0000313" key="3">
    <source>
        <dbReference type="Proteomes" id="UP000198217"/>
    </source>
</evidence>
<evidence type="ECO:0008006" key="4">
    <source>
        <dbReference type="Google" id="ProtNLM"/>
    </source>
</evidence>
<dbReference type="EMBL" id="LT607750">
    <property type="protein sequence ID" value="SCG76442.1"/>
    <property type="molecule type" value="Genomic_DNA"/>
</dbReference>
<dbReference type="Proteomes" id="UP000198217">
    <property type="component" value="Chromosome I"/>
</dbReference>
<keyword evidence="1" id="KW-0472">Membrane</keyword>
<organism evidence="2 3">
    <name type="scientific">Micromonospora echinaurantiaca</name>
    <dbReference type="NCBI Taxonomy" id="47857"/>
    <lineage>
        <taxon>Bacteria</taxon>
        <taxon>Bacillati</taxon>
        <taxon>Actinomycetota</taxon>
        <taxon>Actinomycetes</taxon>
        <taxon>Micromonosporales</taxon>
        <taxon>Micromonosporaceae</taxon>
        <taxon>Micromonospora</taxon>
    </lineage>
</organism>
<name>A0A1C5K0X8_9ACTN</name>
<protein>
    <recommendedName>
        <fullName evidence="4">DUF2568 domain-containing protein</fullName>
    </recommendedName>
</protein>
<feature type="transmembrane region" description="Helical" evidence="1">
    <location>
        <begin position="32"/>
        <end position="52"/>
    </location>
</feature>
<evidence type="ECO:0000313" key="2">
    <source>
        <dbReference type="EMBL" id="SCG76442.1"/>
    </source>
</evidence>
<accession>A0A1C5K0X8</accession>
<reference evidence="2 3" key="1">
    <citation type="submission" date="2016-06" db="EMBL/GenBank/DDBJ databases">
        <authorList>
            <person name="Kjaerup R.B."/>
            <person name="Dalgaard T.S."/>
            <person name="Juul-Madsen H.R."/>
        </authorList>
    </citation>
    <scope>NUCLEOTIDE SEQUENCE [LARGE SCALE GENOMIC DNA]</scope>
    <source>
        <strain evidence="2 3">DSM 43904</strain>
    </source>
</reference>
<dbReference type="RefSeq" id="WP_088996189.1">
    <property type="nucleotide sequence ID" value="NZ_LT607750.1"/>
</dbReference>
<keyword evidence="3" id="KW-1185">Reference proteome</keyword>